<evidence type="ECO:0000313" key="6">
    <source>
        <dbReference type="Proteomes" id="UP001500957"/>
    </source>
</evidence>
<keyword evidence="2 5" id="KW-0436">Ligase</keyword>
<gene>
    <name evidence="5" type="ORF">GCM10009547_19460</name>
</gene>
<dbReference type="InterPro" id="IPR000873">
    <property type="entry name" value="AMP-dep_synth/lig_dom"/>
</dbReference>
<accession>A0ABP3RTT4</accession>
<evidence type="ECO:0000259" key="4">
    <source>
        <dbReference type="Pfam" id="PF13193"/>
    </source>
</evidence>
<dbReference type="RefSeq" id="WP_344604094.1">
    <property type="nucleotide sequence ID" value="NZ_BAAAHE010000014.1"/>
</dbReference>
<dbReference type="SUPFAM" id="SSF56801">
    <property type="entry name" value="Acetyl-CoA synthetase-like"/>
    <property type="match status" value="1"/>
</dbReference>
<organism evidence="5 6">
    <name type="scientific">Sporichthya brevicatena</name>
    <dbReference type="NCBI Taxonomy" id="171442"/>
    <lineage>
        <taxon>Bacteria</taxon>
        <taxon>Bacillati</taxon>
        <taxon>Actinomycetota</taxon>
        <taxon>Actinomycetes</taxon>
        <taxon>Sporichthyales</taxon>
        <taxon>Sporichthyaceae</taxon>
        <taxon>Sporichthya</taxon>
    </lineage>
</organism>
<comment type="caution">
    <text evidence="5">The sequence shown here is derived from an EMBL/GenBank/DDBJ whole genome shotgun (WGS) entry which is preliminary data.</text>
</comment>
<sequence length="535" mass="57786">MFERSTPTALLDSWAVTQPDRLLVACGGQERSYRRMVEVSERLAGGLRKVGVSPGDRVAFLTGSRIEMIDFIFGCARAGVIEVPLNTFLRGEFLLHQLRDCGATGIVVDGPGLATITPLLADLPDLRFVVALDDETASESDLAPGVRLLGFGHLRDAEPPPEGYTATPDDVLALMYTSGTTGLPKGCILTHGYFVHAGHVMRTGWEFRHEDTMITAFPLFHLSGQANALMSTLTGGLSLYVETAFSASGFMPRAREVGATVTMGVGAMALAISAQPESADDASHPLRFASWIPLPESVQHALERRFNLVVSSEAYGQTECAPVCISPPSSPRKRETCGAPAPGLEVRIVDGADVEVPRGEVGEIVVRPLEPDSLFSGYWNNPAATVEAFRNLWHHTGDTGRMDAEGFITFVDRKKDAMRRRGENVSSLQVEAAIGKHPGIAEVAVHAVPSPATEDDIKACIVPAAGADLTPEALFEFFREQLPFFAVPRYVELVEALPKNAMNRVLKHELRARGVTDSTWDLEAMGLTVAAGDRR</sequence>
<dbReference type="InterPro" id="IPR020845">
    <property type="entry name" value="AMP-binding_CS"/>
</dbReference>
<dbReference type="Gene3D" id="3.30.300.30">
    <property type="match status" value="1"/>
</dbReference>
<dbReference type="InterPro" id="IPR045851">
    <property type="entry name" value="AMP-bd_C_sf"/>
</dbReference>
<feature type="domain" description="AMP-dependent synthetase/ligase" evidence="3">
    <location>
        <begin position="12"/>
        <end position="379"/>
    </location>
</feature>
<dbReference type="PANTHER" id="PTHR43201:SF5">
    <property type="entry name" value="MEDIUM-CHAIN ACYL-COA LIGASE ACSF2, MITOCHONDRIAL"/>
    <property type="match status" value="1"/>
</dbReference>
<feature type="domain" description="AMP-binding enzyme C-terminal" evidence="4">
    <location>
        <begin position="429"/>
        <end position="501"/>
    </location>
</feature>
<name>A0ABP3RTT4_9ACTN</name>
<evidence type="ECO:0000256" key="2">
    <source>
        <dbReference type="ARBA" id="ARBA00022598"/>
    </source>
</evidence>
<dbReference type="Pfam" id="PF00501">
    <property type="entry name" value="AMP-binding"/>
    <property type="match status" value="1"/>
</dbReference>
<evidence type="ECO:0000313" key="5">
    <source>
        <dbReference type="EMBL" id="GAA0617344.1"/>
    </source>
</evidence>
<keyword evidence="6" id="KW-1185">Reference proteome</keyword>
<evidence type="ECO:0000256" key="1">
    <source>
        <dbReference type="ARBA" id="ARBA00006432"/>
    </source>
</evidence>
<proteinExistence type="inferred from homology"/>
<evidence type="ECO:0000259" key="3">
    <source>
        <dbReference type="Pfam" id="PF00501"/>
    </source>
</evidence>
<dbReference type="PANTHER" id="PTHR43201">
    <property type="entry name" value="ACYL-COA SYNTHETASE"/>
    <property type="match status" value="1"/>
</dbReference>
<dbReference type="InterPro" id="IPR042099">
    <property type="entry name" value="ANL_N_sf"/>
</dbReference>
<dbReference type="GO" id="GO:0016874">
    <property type="term" value="F:ligase activity"/>
    <property type="evidence" value="ECO:0007669"/>
    <property type="project" value="UniProtKB-KW"/>
</dbReference>
<comment type="similarity">
    <text evidence="1">Belongs to the ATP-dependent AMP-binding enzyme family.</text>
</comment>
<dbReference type="Gene3D" id="3.40.50.12780">
    <property type="entry name" value="N-terminal domain of ligase-like"/>
    <property type="match status" value="1"/>
</dbReference>
<dbReference type="Proteomes" id="UP001500957">
    <property type="component" value="Unassembled WGS sequence"/>
</dbReference>
<dbReference type="EMBL" id="BAAAHE010000014">
    <property type="protein sequence ID" value="GAA0617344.1"/>
    <property type="molecule type" value="Genomic_DNA"/>
</dbReference>
<dbReference type="Pfam" id="PF13193">
    <property type="entry name" value="AMP-binding_C"/>
    <property type="match status" value="1"/>
</dbReference>
<dbReference type="InterPro" id="IPR025110">
    <property type="entry name" value="AMP-bd_C"/>
</dbReference>
<dbReference type="PROSITE" id="PS00455">
    <property type="entry name" value="AMP_BINDING"/>
    <property type="match status" value="1"/>
</dbReference>
<protein>
    <submittedName>
        <fullName evidence="5">ATP-dependent acyl-CoA ligase</fullName>
    </submittedName>
</protein>
<reference evidence="6" key="1">
    <citation type="journal article" date="2019" name="Int. J. Syst. Evol. Microbiol.">
        <title>The Global Catalogue of Microorganisms (GCM) 10K type strain sequencing project: providing services to taxonomists for standard genome sequencing and annotation.</title>
        <authorList>
            <consortium name="The Broad Institute Genomics Platform"/>
            <consortium name="The Broad Institute Genome Sequencing Center for Infectious Disease"/>
            <person name="Wu L."/>
            <person name="Ma J."/>
        </authorList>
    </citation>
    <scope>NUCLEOTIDE SEQUENCE [LARGE SCALE GENOMIC DNA]</scope>
    <source>
        <strain evidence="6">JCM 10671</strain>
    </source>
</reference>